<dbReference type="InterPro" id="IPR036259">
    <property type="entry name" value="MFS_trans_sf"/>
</dbReference>
<dbReference type="InterPro" id="IPR020846">
    <property type="entry name" value="MFS_dom"/>
</dbReference>
<evidence type="ECO:0000256" key="1">
    <source>
        <dbReference type="ARBA" id="ARBA00022692"/>
    </source>
</evidence>
<dbReference type="PANTHER" id="PTHR23521:SF3">
    <property type="entry name" value="MFS TRANSPORTER"/>
    <property type="match status" value="1"/>
</dbReference>
<feature type="transmembrane region" description="Helical" evidence="4">
    <location>
        <begin position="357"/>
        <end position="375"/>
    </location>
</feature>
<feature type="transmembrane region" description="Helical" evidence="4">
    <location>
        <begin position="42"/>
        <end position="66"/>
    </location>
</feature>
<dbReference type="SUPFAM" id="SSF103473">
    <property type="entry name" value="MFS general substrate transporter"/>
    <property type="match status" value="1"/>
</dbReference>
<dbReference type="Pfam" id="PF07690">
    <property type="entry name" value="MFS_1"/>
    <property type="match status" value="1"/>
</dbReference>
<keyword evidence="3 4" id="KW-0472">Membrane</keyword>
<dbReference type="PANTHER" id="PTHR23521">
    <property type="entry name" value="TRANSPORTER MFS SUPERFAMILY"/>
    <property type="match status" value="1"/>
</dbReference>
<dbReference type="AlphaFoldDB" id="A0A6M8HTH5"/>
<evidence type="ECO:0000259" key="5">
    <source>
        <dbReference type="PROSITE" id="PS50850"/>
    </source>
</evidence>
<dbReference type="EMBL" id="CP053708">
    <property type="protein sequence ID" value="QKE91640.1"/>
    <property type="molecule type" value="Genomic_DNA"/>
</dbReference>
<reference evidence="6 7" key="1">
    <citation type="journal article" date="2014" name="World J. Microbiol. Biotechnol.">
        <title>Biodiversity and physiological characteristics of Antarctic and Arctic lichens-associated bacteria.</title>
        <authorList>
            <person name="Lee Y.M."/>
            <person name="Kim E.H."/>
            <person name="Lee H.K."/>
            <person name="Hong S.G."/>
        </authorList>
    </citation>
    <scope>NUCLEOTIDE SEQUENCE [LARGE SCALE GENOMIC DNA]</scope>
    <source>
        <strain evidence="6 7">PAMC 26569</strain>
    </source>
</reference>
<evidence type="ECO:0000313" key="7">
    <source>
        <dbReference type="Proteomes" id="UP000500767"/>
    </source>
</evidence>
<gene>
    <name evidence="6" type="ORF">HN018_17810</name>
</gene>
<feature type="transmembrane region" description="Helical" evidence="4">
    <location>
        <begin position="203"/>
        <end position="226"/>
    </location>
</feature>
<feature type="domain" description="Major facilitator superfamily (MFS) profile" evidence="5">
    <location>
        <begin position="7"/>
        <end position="380"/>
    </location>
</feature>
<accession>A0A6M8HTH5</accession>
<dbReference type="PROSITE" id="PS50850">
    <property type="entry name" value="MFS"/>
    <property type="match status" value="1"/>
</dbReference>
<keyword evidence="1 4" id="KW-0812">Transmembrane</keyword>
<evidence type="ECO:0000256" key="2">
    <source>
        <dbReference type="ARBA" id="ARBA00022989"/>
    </source>
</evidence>
<dbReference type="GO" id="GO:0022857">
    <property type="term" value="F:transmembrane transporter activity"/>
    <property type="evidence" value="ECO:0007669"/>
    <property type="project" value="InterPro"/>
</dbReference>
<dbReference type="Gene3D" id="1.20.1250.20">
    <property type="entry name" value="MFS general substrate transporter like domains"/>
    <property type="match status" value="2"/>
</dbReference>
<organism evidence="6 7">
    <name type="scientific">Lichenicola cladoniae</name>
    <dbReference type="NCBI Taxonomy" id="1484109"/>
    <lineage>
        <taxon>Bacteria</taxon>
        <taxon>Pseudomonadati</taxon>
        <taxon>Pseudomonadota</taxon>
        <taxon>Alphaproteobacteria</taxon>
        <taxon>Acetobacterales</taxon>
        <taxon>Acetobacteraceae</taxon>
        <taxon>Lichenicola</taxon>
    </lineage>
</organism>
<dbReference type="GO" id="GO:0005886">
    <property type="term" value="C:plasma membrane"/>
    <property type="evidence" value="ECO:0007669"/>
    <property type="project" value="TreeGrafter"/>
</dbReference>
<keyword evidence="7" id="KW-1185">Reference proteome</keyword>
<keyword evidence="2 4" id="KW-1133">Transmembrane helix</keyword>
<feature type="transmembrane region" description="Helical" evidence="4">
    <location>
        <begin position="327"/>
        <end position="345"/>
    </location>
</feature>
<dbReference type="Proteomes" id="UP000500767">
    <property type="component" value="Chromosome"/>
</dbReference>
<dbReference type="KEGG" id="lck:HN018_17810"/>
<sequence>MTSRPDRMMILSLGWLLFAVMFLVFGTNLQGVLLPILGHERGSSMVLIGLFSAGWSMGFVLACICVGQMLGRFGHVRAFLGLALVSAVATALLPLFPNDWAWVGLRVITGFCFGGLSAIVEGWLVEQAGSGIGFASYMVVNLLASLLGTLSLGVVDVAAATPLLLAAAAVALSAVPIAFGRLPRPPIRPVFRPRLGLLMRRSPLGTAGCIGAGVITGVIGGLAPVFGMMSALSMRADTLMLAANSIGGAIAYLPLSMLAEKLGQRTLLTGVILLGLLVCAPLALMPHLPPAALIGLMGAFGFAQYPIYGLCVGIANREAPDRPAAHIAGELVLLFGLGTIVGPLVGSQVLRGGTASLFVFVAFVLVLLLIGSIGLRPRAVSHPLAEA</sequence>
<evidence type="ECO:0000256" key="3">
    <source>
        <dbReference type="ARBA" id="ARBA00023136"/>
    </source>
</evidence>
<feature type="transmembrane region" description="Helical" evidence="4">
    <location>
        <begin position="132"/>
        <end position="154"/>
    </location>
</feature>
<feature type="transmembrane region" description="Helical" evidence="4">
    <location>
        <begin position="291"/>
        <end position="315"/>
    </location>
</feature>
<feature type="transmembrane region" description="Helical" evidence="4">
    <location>
        <begin position="103"/>
        <end position="125"/>
    </location>
</feature>
<name>A0A6M8HTH5_9PROT</name>
<feature type="transmembrane region" description="Helical" evidence="4">
    <location>
        <begin position="238"/>
        <end position="255"/>
    </location>
</feature>
<feature type="transmembrane region" description="Helical" evidence="4">
    <location>
        <begin position="267"/>
        <end position="285"/>
    </location>
</feature>
<dbReference type="InterPro" id="IPR011701">
    <property type="entry name" value="MFS"/>
</dbReference>
<dbReference type="RefSeq" id="WP_171835257.1">
    <property type="nucleotide sequence ID" value="NZ_CP053708.1"/>
</dbReference>
<feature type="transmembrane region" description="Helical" evidence="4">
    <location>
        <begin position="78"/>
        <end position="97"/>
    </location>
</feature>
<evidence type="ECO:0000256" key="4">
    <source>
        <dbReference type="SAM" id="Phobius"/>
    </source>
</evidence>
<feature type="transmembrane region" description="Helical" evidence="4">
    <location>
        <begin position="160"/>
        <end position="182"/>
    </location>
</feature>
<evidence type="ECO:0000313" key="6">
    <source>
        <dbReference type="EMBL" id="QKE91640.1"/>
    </source>
</evidence>
<protein>
    <submittedName>
        <fullName evidence="6">MFS transporter</fullName>
    </submittedName>
</protein>
<proteinExistence type="predicted"/>